<protein>
    <submittedName>
        <fullName evidence="1">Uncharacterized protein</fullName>
    </submittedName>
</protein>
<reference evidence="1" key="1">
    <citation type="submission" date="2020-02" db="EMBL/GenBank/DDBJ databases">
        <authorList>
            <person name="Meier V. D."/>
        </authorList>
    </citation>
    <scope>NUCLEOTIDE SEQUENCE</scope>
    <source>
        <strain evidence="1">AVDCRST_MAG37</strain>
    </source>
</reference>
<evidence type="ECO:0000313" key="1">
    <source>
        <dbReference type="EMBL" id="CAA9437801.1"/>
    </source>
</evidence>
<organism evidence="1">
    <name type="scientific">uncultured Rubrobacteraceae bacterium</name>
    <dbReference type="NCBI Taxonomy" id="349277"/>
    <lineage>
        <taxon>Bacteria</taxon>
        <taxon>Bacillati</taxon>
        <taxon>Actinomycetota</taxon>
        <taxon>Rubrobacteria</taxon>
        <taxon>Rubrobacterales</taxon>
        <taxon>Rubrobacteraceae</taxon>
        <taxon>environmental samples</taxon>
    </lineage>
</organism>
<dbReference type="AlphaFoldDB" id="A0A6J4QHJ4"/>
<name>A0A6J4QHJ4_9ACTN</name>
<sequence length="95" mass="11222">MGIRDFIQYLREHREKAESPDALPDIEREEVLRQAEMMVGMVDAAVKELESVISNRRVNLPEEHALRFAQDVFLYLKDEEERVKERLRQRVEPGA</sequence>
<proteinExistence type="predicted"/>
<dbReference type="EMBL" id="CADCVD010000043">
    <property type="protein sequence ID" value="CAA9437801.1"/>
    <property type="molecule type" value="Genomic_DNA"/>
</dbReference>
<gene>
    <name evidence="1" type="ORF">AVDCRST_MAG37-1095</name>
</gene>
<accession>A0A6J4QHJ4</accession>